<accession>A0A3Q4IDM2</accession>
<dbReference type="Bgee" id="ENSNBRG00000022394">
    <property type="expression patterns" value="Expressed in camera-type eye and 6 other cell types or tissues"/>
</dbReference>
<sequence>VLADCLQNGPDSIVIKRGDVIQLQCEDNRGRLVKNVTLQQEGFIPAATLQLIIGGSRRENSSRLGDPGNL</sequence>
<dbReference type="Ensembl" id="ENSNBRT00000030154.1">
    <property type="protein sequence ID" value="ENSNBRP00000029397.1"/>
    <property type="gene ID" value="ENSNBRG00000022394.1"/>
</dbReference>
<dbReference type="STRING" id="32507.ENSNBRP00000029397"/>
<dbReference type="GeneTree" id="ENSGT00980000199573"/>
<dbReference type="Proteomes" id="UP000261580">
    <property type="component" value="Unassembled WGS sequence"/>
</dbReference>
<reference evidence="1" key="2">
    <citation type="submission" date="2025-09" db="UniProtKB">
        <authorList>
            <consortium name="Ensembl"/>
        </authorList>
    </citation>
    <scope>IDENTIFICATION</scope>
</reference>
<evidence type="ECO:0000313" key="1">
    <source>
        <dbReference type="Ensembl" id="ENSNBRP00000029397.1"/>
    </source>
</evidence>
<reference evidence="1" key="1">
    <citation type="submission" date="2025-08" db="UniProtKB">
        <authorList>
            <consortium name="Ensembl"/>
        </authorList>
    </citation>
    <scope>IDENTIFICATION</scope>
</reference>
<dbReference type="AlphaFoldDB" id="A0A3Q4IDM2"/>
<protein>
    <submittedName>
        <fullName evidence="1">MCF.2 cell line derived transforming sequence b</fullName>
    </submittedName>
</protein>
<proteinExistence type="predicted"/>
<name>A0A3Q4IDM2_NEOBR</name>
<organism evidence="1 2">
    <name type="scientific">Neolamprologus brichardi</name>
    <name type="common">Fairy cichlid</name>
    <name type="synonym">Lamprologus brichardi</name>
    <dbReference type="NCBI Taxonomy" id="32507"/>
    <lineage>
        <taxon>Eukaryota</taxon>
        <taxon>Metazoa</taxon>
        <taxon>Chordata</taxon>
        <taxon>Craniata</taxon>
        <taxon>Vertebrata</taxon>
        <taxon>Euteleostomi</taxon>
        <taxon>Actinopterygii</taxon>
        <taxon>Neopterygii</taxon>
        <taxon>Teleostei</taxon>
        <taxon>Neoteleostei</taxon>
        <taxon>Acanthomorphata</taxon>
        <taxon>Ovalentaria</taxon>
        <taxon>Cichlomorphae</taxon>
        <taxon>Cichliformes</taxon>
        <taxon>Cichlidae</taxon>
        <taxon>African cichlids</taxon>
        <taxon>Pseudocrenilabrinae</taxon>
        <taxon>Lamprologini</taxon>
        <taxon>Neolamprologus</taxon>
    </lineage>
</organism>
<evidence type="ECO:0000313" key="2">
    <source>
        <dbReference type="Proteomes" id="UP000261580"/>
    </source>
</evidence>
<keyword evidence="2" id="KW-1185">Reference proteome</keyword>